<dbReference type="AlphaFoldDB" id="A0AAE9GDF5"/>
<accession>A0AAE9GDF5</accession>
<gene>
    <name evidence="1" type="ORF">MAL03_13610</name>
</gene>
<sequence>MERKELSKTLFTKAFETKALRSLEVTQRLAPRTQQNAFYESVLGRSTGRVGNSTQRSLWIALWVKLLVFYKN</sequence>
<dbReference type="RefSeq" id="WP_243815305.1">
    <property type="nucleotide sequence ID" value="NZ_CP091957.1"/>
</dbReference>
<organism evidence="1 2">
    <name type="scientific">Leptospira noguchii</name>
    <dbReference type="NCBI Taxonomy" id="28182"/>
    <lineage>
        <taxon>Bacteria</taxon>
        <taxon>Pseudomonadati</taxon>
        <taxon>Spirochaetota</taxon>
        <taxon>Spirochaetia</taxon>
        <taxon>Leptospirales</taxon>
        <taxon>Leptospiraceae</taxon>
        <taxon>Leptospira</taxon>
    </lineage>
</organism>
<reference evidence="1" key="1">
    <citation type="submission" date="2022-02" db="EMBL/GenBank/DDBJ databases">
        <title>The genetically variable rfb locus in Leptospira is a mobile cassette and a molecular signature of serovar identity.</title>
        <authorList>
            <person name="Nieves C."/>
            <person name="Vincent A.T."/>
            <person name="Zarantonelli L."/>
            <person name="Picardeau M."/>
            <person name="Veyrier F.J."/>
            <person name="Buschiazzo A."/>
        </authorList>
    </citation>
    <scope>NUCLEOTIDE SEQUENCE</scope>
    <source>
        <strain evidence="1">IP1512017</strain>
    </source>
</reference>
<name>A0AAE9GDF5_9LEPT</name>
<evidence type="ECO:0000313" key="2">
    <source>
        <dbReference type="Proteomes" id="UP000829829"/>
    </source>
</evidence>
<proteinExistence type="predicted"/>
<protein>
    <submittedName>
        <fullName evidence="1">Uncharacterized protein</fullName>
    </submittedName>
</protein>
<evidence type="ECO:0000313" key="1">
    <source>
        <dbReference type="EMBL" id="UOG55887.1"/>
    </source>
</evidence>
<dbReference type="Proteomes" id="UP000829829">
    <property type="component" value="Chromosome 1"/>
</dbReference>
<dbReference type="EMBL" id="CP091957">
    <property type="protein sequence ID" value="UOG55887.1"/>
    <property type="molecule type" value="Genomic_DNA"/>
</dbReference>